<evidence type="ECO:0000313" key="1">
    <source>
        <dbReference type="EnsemblPlants" id="AVESA.00010b.r2.UnG1410580.1.CDS"/>
    </source>
</evidence>
<reference evidence="1" key="1">
    <citation type="submission" date="2025-09" db="UniProtKB">
        <authorList>
            <consortium name="EnsemblPlants"/>
        </authorList>
    </citation>
    <scope>IDENTIFICATION</scope>
</reference>
<evidence type="ECO:0000313" key="2">
    <source>
        <dbReference type="Proteomes" id="UP001732700"/>
    </source>
</evidence>
<dbReference type="Proteomes" id="UP001732700">
    <property type="component" value="Unassembled WGS sequence"/>
</dbReference>
<name>A0ACD6ARD8_AVESA</name>
<proteinExistence type="predicted"/>
<keyword evidence="2" id="KW-1185">Reference proteome</keyword>
<organism evidence="1 2">
    <name type="scientific">Avena sativa</name>
    <name type="common">Oat</name>
    <dbReference type="NCBI Taxonomy" id="4498"/>
    <lineage>
        <taxon>Eukaryota</taxon>
        <taxon>Viridiplantae</taxon>
        <taxon>Streptophyta</taxon>
        <taxon>Embryophyta</taxon>
        <taxon>Tracheophyta</taxon>
        <taxon>Spermatophyta</taxon>
        <taxon>Magnoliopsida</taxon>
        <taxon>Liliopsida</taxon>
        <taxon>Poales</taxon>
        <taxon>Poaceae</taxon>
        <taxon>BOP clade</taxon>
        <taxon>Pooideae</taxon>
        <taxon>Poodae</taxon>
        <taxon>Poeae</taxon>
        <taxon>Poeae Chloroplast Group 1 (Aveneae type)</taxon>
        <taxon>Aveninae</taxon>
        <taxon>Avena</taxon>
    </lineage>
</organism>
<accession>A0ACD6ARD8</accession>
<dbReference type="EnsemblPlants" id="AVESA.00010b.r2.UnG1410580.1">
    <property type="protein sequence ID" value="AVESA.00010b.r2.UnG1410580.1.CDS"/>
    <property type="gene ID" value="AVESA.00010b.r2.UnG1410580"/>
</dbReference>
<sequence length="340" mass="38364">MLDESQLVDKLRGLLENKRYFIVIDDICDIKSWETITSSLTCDSGGSIIIATTRVFDVATKADDVYKLEPLPRENSERLLYKRLFVGKDNCPSDQPSELKCLLTSVSLVGVLDWVRNLTSLEELSFGNVSECPNFMEDLGKLTELRKLSIMFQGSPSRVLAESLCKLEKIQVMNLRGGFGRSSTGCSWDGYVPPRGLRDLRIKVWSSRLPPWINSSLLPGLTHLKALQDGPPLKFPPGAMPCLESLQFRVHLVCLRDAGFDFDELSSLENLHCLEKVSVYIYSMEAHERDFVKADAALRHGVRIHVNHPVLEIDCDYEYDEDSDDDGSDPDDETDQEEVK</sequence>
<protein>
    <submittedName>
        <fullName evidence="1">Uncharacterized protein</fullName>
    </submittedName>
</protein>